<evidence type="ECO:0000256" key="5">
    <source>
        <dbReference type="ARBA" id="ARBA00022833"/>
    </source>
</evidence>
<evidence type="ECO:0000256" key="6">
    <source>
        <dbReference type="ARBA" id="ARBA00023049"/>
    </source>
</evidence>
<dbReference type="Gene3D" id="3.30.2010.10">
    <property type="entry name" value="Metalloproteases ('zincins'), catalytic domain"/>
    <property type="match status" value="1"/>
</dbReference>
<dbReference type="OrthoDB" id="9810445at2"/>
<evidence type="ECO:0000256" key="3">
    <source>
        <dbReference type="ARBA" id="ARBA00022723"/>
    </source>
</evidence>
<evidence type="ECO:0000256" key="1">
    <source>
        <dbReference type="ARBA" id="ARBA00001947"/>
    </source>
</evidence>
<organism evidence="9 10">
    <name type="scientific">Rhodoferax fermentans</name>
    <dbReference type="NCBI Taxonomy" id="28066"/>
    <lineage>
        <taxon>Bacteria</taxon>
        <taxon>Pseudomonadati</taxon>
        <taxon>Pseudomonadota</taxon>
        <taxon>Betaproteobacteria</taxon>
        <taxon>Burkholderiales</taxon>
        <taxon>Comamonadaceae</taxon>
        <taxon>Rhodoferax</taxon>
    </lineage>
</organism>
<sequence>MNNRPLALINKGRIAIVLAVACAWLPASLTAQTPMPGSTDSASSSLPQLGDGSALASAEERRLGDRIAAELFRDPDYLDDPVLADYVQGVWQPLLAAARLRGELTPELDERFAWHIMLGRDRTVNAFALPGGYLGVNLGLLAVVSSRDELASVLGHELSHVTQRHISRLIAKDSAQTPWLIGAMILGALAASKSADAGSALMVGGQAVAAQNQLNFSRDMEREADRVGFGVMTQAGFDPLGFVTMFDKLQQAARLNDSGNYPYLRSHPLTTERIADMQSRLPLGAPHAVATAPTLLHAMMSTRAKVLSNPGVDALRSWLAQADDAGSRMLPVAQQAGTVYGAALAASLLREPVQARRYLARLQTLTAVDMQATAPVRWLGAEIDLNARDLTPAQLASLATSLGLTQGASLPLAQMRRPLLILQAQLALQLKQADILSQSIQNLQTWLSNQPQDALVWQTLAGLYGAQNQGLRALRAEAEAQAARLDYTGAMDRLRAAQDLMRSNEALGRAADHIDASIIDTRQRQIAELLKQQALKH</sequence>
<dbReference type="AlphaFoldDB" id="A0A1T1ASG5"/>
<gene>
    <name evidence="9" type="ORF">RF819_10190</name>
</gene>
<evidence type="ECO:0000256" key="7">
    <source>
        <dbReference type="SAM" id="SignalP"/>
    </source>
</evidence>
<evidence type="ECO:0000259" key="8">
    <source>
        <dbReference type="Pfam" id="PF01435"/>
    </source>
</evidence>
<dbReference type="STRING" id="28066.RF819_10190"/>
<dbReference type="GO" id="GO:0051603">
    <property type="term" value="P:proteolysis involved in protein catabolic process"/>
    <property type="evidence" value="ECO:0007669"/>
    <property type="project" value="TreeGrafter"/>
</dbReference>
<evidence type="ECO:0000256" key="2">
    <source>
        <dbReference type="ARBA" id="ARBA00022670"/>
    </source>
</evidence>
<feature type="domain" description="Peptidase M48" evidence="8">
    <location>
        <begin position="114"/>
        <end position="280"/>
    </location>
</feature>
<keyword evidence="4" id="KW-0378">Hydrolase</keyword>
<dbReference type="GO" id="GO:0004222">
    <property type="term" value="F:metalloendopeptidase activity"/>
    <property type="evidence" value="ECO:0007669"/>
    <property type="project" value="InterPro"/>
</dbReference>
<dbReference type="Pfam" id="PF01435">
    <property type="entry name" value="Peptidase_M48"/>
    <property type="match status" value="1"/>
</dbReference>
<evidence type="ECO:0000313" key="9">
    <source>
        <dbReference type="EMBL" id="OOV07046.1"/>
    </source>
</evidence>
<feature type="chain" id="PRO_5012368515" evidence="7">
    <location>
        <begin position="32"/>
        <end position="537"/>
    </location>
</feature>
<keyword evidence="7" id="KW-0732">Signal</keyword>
<dbReference type="GO" id="GO:0016020">
    <property type="term" value="C:membrane"/>
    <property type="evidence" value="ECO:0007669"/>
    <property type="project" value="TreeGrafter"/>
</dbReference>
<keyword evidence="5" id="KW-0862">Zinc</keyword>
<dbReference type="InterPro" id="IPR051156">
    <property type="entry name" value="Mito/Outer_Membr_Metalloprot"/>
</dbReference>
<comment type="cofactor">
    <cofactor evidence="1">
        <name>Zn(2+)</name>
        <dbReference type="ChEBI" id="CHEBI:29105"/>
    </cofactor>
</comment>
<evidence type="ECO:0000313" key="10">
    <source>
        <dbReference type="Proteomes" id="UP000190750"/>
    </source>
</evidence>
<keyword evidence="3" id="KW-0479">Metal-binding</keyword>
<dbReference type="Proteomes" id="UP000190750">
    <property type="component" value="Unassembled WGS sequence"/>
</dbReference>
<dbReference type="PANTHER" id="PTHR22726">
    <property type="entry name" value="METALLOENDOPEPTIDASE OMA1"/>
    <property type="match status" value="1"/>
</dbReference>
<comment type="caution">
    <text evidence="9">The sequence shown here is derived from an EMBL/GenBank/DDBJ whole genome shotgun (WGS) entry which is preliminary data.</text>
</comment>
<keyword evidence="10" id="KW-1185">Reference proteome</keyword>
<feature type="signal peptide" evidence="7">
    <location>
        <begin position="1"/>
        <end position="31"/>
    </location>
</feature>
<proteinExistence type="predicted"/>
<keyword evidence="2" id="KW-0645">Protease</keyword>
<reference evidence="9 10" key="1">
    <citation type="submission" date="2017-01" db="EMBL/GenBank/DDBJ databases">
        <title>Genome sequencing of Rhodoferax fermentans JCM 7819.</title>
        <authorList>
            <person name="Kim Y.J."/>
            <person name="Farh M.E.-A."/>
            <person name="Yang D.-C."/>
        </authorList>
    </citation>
    <scope>NUCLEOTIDE SEQUENCE [LARGE SCALE GENOMIC DNA]</scope>
    <source>
        <strain evidence="9 10">JCM 7819</strain>
    </source>
</reference>
<dbReference type="GO" id="GO:0046872">
    <property type="term" value="F:metal ion binding"/>
    <property type="evidence" value="ECO:0007669"/>
    <property type="project" value="UniProtKB-KW"/>
</dbReference>
<evidence type="ECO:0000256" key="4">
    <source>
        <dbReference type="ARBA" id="ARBA00022801"/>
    </source>
</evidence>
<dbReference type="EMBL" id="MTJN01000002">
    <property type="protein sequence ID" value="OOV07046.1"/>
    <property type="molecule type" value="Genomic_DNA"/>
</dbReference>
<protein>
    <submittedName>
        <fullName evidence="9">Peptidase M48</fullName>
    </submittedName>
</protein>
<dbReference type="InterPro" id="IPR001915">
    <property type="entry name" value="Peptidase_M48"/>
</dbReference>
<keyword evidence="6" id="KW-0482">Metalloprotease</keyword>
<name>A0A1T1ASG5_RHOFE</name>
<dbReference type="PANTHER" id="PTHR22726:SF1">
    <property type="entry name" value="METALLOENDOPEPTIDASE OMA1, MITOCHONDRIAL"/>
    <property type="match status" value="1"/>
</dbReference>
<accession>A0A1T1ASG5</accession>